<name>A0ABR7NTS6_9FIRM</name>
<dbReference type="EMBL" id="JACRTJ010000018">
    <property type="protein sequence ID" value="MBC8599304.1"/>
    <property type="molecule type" value="Genomic_DNA"/>
</dbReference>
<dbReference type="PANTHER" id="PTHR30217:SF10">
    <property type="entry name" value="23S RRNA 5-HYDROXYCYTIDINE C2501 SYNTHASE"/>
    <property type="match status" value="1"/>
</dbReference>
<gene>
    <name evidence="3" type="ORF">H8708_08700</name>
</gene>
<dbReference type="Proteomes" id="UP000647491">
    <property type="component" value="Unassembled WGS sequence"/>
</dbReference>
<protein>
    <submittedName>
        <fullName evidence="3">U32 family peptidase</fullName>
    </submittedName>
</protein>
<dbReference type="RefSeq" id="WP_262427587.1">
    <property type="nucleotide sequence ID" value="NZ_JACRTJ010000018.1"/>
</dbReference>
<reference evidence="3 4" key="1">
    <citation type="submission" date="2020-08" db="EMBL/GenBank/DDBJ databases">
        <title>Genome public.</title>
        <authorList>
            <person name="Liu C."/>
            <person name="Sun Q."/>
        </authorList>
    </citation>
    <scope>NUCLEOTIDE SEQUENCE [LARGE SCALE GENOMIC DNA]</scope>
    <source>
        <strain evidence="3 4">BX10</strain>
    </source>
</reference>
<feature type="region of interest" description="Disordered" evidence="1">
    <location>
        <begin position="751"/>
        <end position="771"/>
    </location>
</feature>
<keyword evidence="4" id="KW-1185">Reference proteome</keyword>
<comment type="caution">
    <text evidence="3">The sequence shown here is derived from an EMBL/GenBank/DDBJ whole genome shotgun (WGS) entry which is preliminary data.</text>
</comment>
<feature type="region of interest" description="Disordered" evidence="1">
    <location>
        <begin position="453"/>
        <end position="489"/>
    </location>
</feature>
<dbReference type="InterPro" id="IPR020988">
    <property type="entry name" value="Pept_U32_collagenase"/>
</dbReference>
<evidence type="ECO:0000256" key="1">
    <source>
        <dbReference type="SAM" id="MobiDB-lite"/>
    </source>
</evidence>
<organism evidence="3 4">
    <name type="scientific">Enterocloster hominis</name>
    <name type="common">ex Liu et al. 2021</name>
    <dbReference type="NCBI Taxonomy" id="2763663"/>
    <lineage>
        <taxon>Bacteria</taxon>
        <taxon>Bacillati</taxon>
        <taxon>Bacillota</taxon>
        <taxon>Clostridia</taxon>
        <taxon>Lachnospirales</taxon>
        <taxon>Lachnospiraceae</taxon>
        <taxon>Enterocloster</taxon>
    </lineage>
</organism>
<feature type="compositionally biased region" description="Basic and acidic residues" evidence="1">
    <location>
        <begin position="453"/>
        <end position="464"/>
    </location>
</feature>
<evidence type="ECO:0000313" key="3">
    <source>
        <dbReference type="EMBL" id="MBC8599304.1"/>
    </source>
</evidence>
<proteinExistence type="predicted"/>
<evidence type="ECO:0000259" key="2">
    <source>
        <dbReference type="Pfam" id="PF12392"/>
    </source>
</evidence>
<dbReference type="Pfam" id="PF01136">
    <property type="entry name" value="Peptidase_U32"/>
    <property type="match status" value="2"/>
</dbReference>
<dbReference type="PANTHER" id="PTHR30217">
    <property type="entry name" value="PEPTIDASE U32 FAMILY"/>
    <property type="match status" value="1"/>
</dbReference>
<sequence>MEKRKVEILAPAGSYESMVAAVNAGANAVYIGGSRFGARAYADNLDEEAMIRAIDFVHLHNCRIYMTVNTLVKEKELPELYGYLKPYYEAGLDAVLVQDLGVFSYIREHFPDLPLHISTQMTVTGKYSAADLKRMGAVRVVPARELSLKEIREISEATGLEVETFVHGALCYCYSGQCLFSSLIGGRSGNRGRCAQTCRLPFDVEKGDKVLGGKNEKYVLSLKDLCTLDLLPEILEAGVCSLKIEGRMKSPRYTAGVVSIYRKYVDMYLAHGRSGYRVDPADRRALLELFDRGGQSEGYYKEHNGRDMVVLKEKPAFREPDQELFDRLDRTYVDAVKKEPIRGTALVSEGKPVRLTVEYTPSLEPAGITEDGMAVLEPVSVACTGDMAETAKNAPMDGDRVRKQLMKTGDSPFFFEELEVLVEGKVFLPVQALNRLRREALEELCRAVTERFRRKSGEEHKNTEEEGAERAAAGENGEEKGTGPQACLDGQKTAPEFAVSVSNMDQLREALALVQEKREDGAETPFGIYLAGEEFDPGQWKELADRCHKAGSACYLMMPRIFRSQAEQFFLAHMEELKNAGFDAIGVGSMEEPGFLRKHLPEMKQYFDHGMYVFNHRAEKAMKAYGASRVTLPVELNARELSDAGVRGELIVYGYLPMMVSAQCVKKTMEGCTGRPEVLYLRDRKGKAFPVKNQCRFCFNTIYNESPLSLLGLSGEAARLSPAAYRIILTLEDRETAKRVLRSFYEEYMEGKRQDPPSGNFTRGHFKRGVE</sequence>
<dbReference type="Pfam" id="PF12392">
    <property type="entry name" value="DUF3656"/>
    <property type="match status" value="1"/>
</dbReference>
<dbReference type="InterPro" id="IPR001539">
    <property type="entry name" value="Peptidase_U32"/>
</dbReference>
<feature type="domain" description="Peptidase U32 collagenase" evidence="2">
    <location>
        <begin position="317"/>
        <end position="447"/>
    </location>
</feature>
<dbReference type="InterPro" id="IPR051454">
    <property type="entry name" value="RNA/ubiquinone_mod_enzymes"/>
</dbReference>
<evidence type="ECO:0000313" key="4">
    <source>
        <dbReference type="Proteomes" id="UP000647491"/>
    </source>
</evidence>
<accession>A0ABR7NTS6</accession>